<keyword evidence="3" id="KW-1015">Disulfide bond</keyword>
<organism evidence="7">
    <name type="scientific">Callorhinchus milii</name>
    <name type="common">Ghost shark</name>
    <dbReference type="NCBI Taxonomy" id="7868"/>
    <lineage>
        <taxon>Eukaryota</taxon>
        <taxon>Metazoa</taxon>
        <taxon>Chordata</taxon>
        <taxon>Craniata</taxon>
        <taxon>Vertebrata</taxon>
        <taxon>Chondrichthyes</taxon>
        <taxon>Holocephali</taxon>
        <taxon>Chimaeriformes</taxon>
        <taxon>Callorhinchidae</taxon>
        <taxon>Callorhinchus</taxon>
    </lineage>
</organism>
<keyword evidence="2" id="KW-0472">Membrane</keyword>
<evidence type="ECO:0000256" key="1">
    <source>
        <dbReference type="ARBA" id="ARBA00004479"/>
    </source>
</evidence>
<dbReference type="GO" id="GO:0050839">
    <property type="term" value="F:cell adhesion molecule binding"/>
    <property type="evidence" value="ECO:0007669"/>
    <property type="project" value="TreeGrafter"/>
</dbReference>
<dbReference type="PROSITE" id="PS50835">
    <property type="entry name" value="IG_LIKE"/>
    <property type="match status" value="1"/>
</dbReference>
<evidence type="ECO:0000256" key="5">
    <source>
        <dbReference type="ARBA" id="ARBA00023319"/>
    </source>
</evidence>
<dbReference type="PANTHER" id="PTHR11640:SF31">
    <property type="entry name" value="IRREGULAR CHIASM C-ROUGHEST PROTEIN-RELATED"/>
    <property type="match status" value="1"/>
</dbReference>
<dbReference type="AlphaFoldDB" id="V9LJF1"/>
<keyword evidence="5" id="KW-0393">Immunoglobulin domain</keyword>
<name>V9LJF1_CALMI</name>
<sequence length="165" mass="18255">VGIVITKHPVCASVPAGYPVVLHCAALGSSPLCYQWFEGKKEMVGATQPALAEKKPGMYICRVSDQQDHYVFSSWARIKVHPIKSGLPHAWQGSLVIGLQPESQTVRVGHRASLRCIAFGIPAPSYQWYRNGTPLPHHRKEEMLIPHTELRDQGTYLCAVTSDRG</sequence>
<evidence type="ECO:0000256" key="4">
    <source>
        <dbReference type="ARBA" id="ARBA00023180"/>
    </source>
</evidence>
<evidence type="ECO:0000256" key="3">
    <source>
        <dbReference type="ARBA" id="ARBA00023157"/>
    </source>
</evidence>
<dbReference type="InterPro" id="IPR007110">
    <property type="entry name" value="Ig-like_dom"/>
</dbReference>
<dbReference type="EMBL" id="JW880551">
    <property type="protein sequence ID" value="AFP13068.1"/>
    <property type="molecule type" value="mRNA"/>
</dbReference>
<proteinExistence type="evidence at transcript level"/>
<evidence type="ECO:0000313" key="7">
    <source>
        <dbReference type="EMBL" id="AFP13068.1"/>
    </source>
</evidence>
<accession>V9LJF1</accession>
<dbReference type="InterPro" id="IPR003599">
    <property type="entry name" value="Ig_sub"/>
</dbReference>
<evidence type="ECO:0000256" key="2">
    <source>
        <dbReference type="ARBA" id="ARBA00023136"/>
    </source>
</evidence>
<dbReference type="GO" id="GO:0005886">
    <property type="term" value="C:plasma membrane"/>
    <property type="evidence" value="ECO:0007669"/>
    <property type="project" value="TreeGrafter"/>
</dbReference>
<dbReference type="GO" id="GO:0098609">
    <property type="term" value="P:cell-cell adhesion"/>
    <property type="evidence" value="ECO:0007669"/>
    <property type="project" value="TreeGrafter"/>
</dbReference>
<dbReference type="SMART" id="SM00409">
    <property type="entry name" value="IG"/>
    <property type="match status" value="2"/>
</dbReference>
<feature type="non-terminal residue" evidence="7">
    <location>
        <position position="1"/>
    </location>
</feature>
<dbReference type="InterPro" id="IPR051275">
    <property type="entry name" value="Cell_adhesion_signaling"/>
</dbReference>
<keyword evidence="4" id="KW-0325">Glycoprotein</keyword>
<comment type="subcellular location">
    <subcellularLocation>
        <location evidence="1">Membrane</location>
        <topology evidence="1">Single-pass type I membrane protein</topology>
    </subcellularLocation>
</comment>
<dbReference type="InterPro" id="IPR013783">
    <property type="entry name" value="Ig-like_fold"/>
</dbReference>
<dbReference type="Gene3D" id="2.60.40.10">
    <property type="entry name" value="Immunoglobulins"/>
    <property type="match status" value="2"/>
</dbReference>
<dbReference type="PANTHER" id="PTHR11640">
    <property type="entry name" value="NEPHRIN"/>
    <property type="match status" value="1"/>
</dbReference>
<evidence type="ECO:0000259" key="6">
    <source>
        <dbReference type="PROSITE" id="PS50835"/>
    </source>
</evidence>
<dbReference type="InterPro" id="IPR036179">
    <property type="entry name" value="Ig-like_dom_sf"/>
</dbReference>
<dbReference type="SMART" id="SM00408">
    <property type="entry name" value="IGc2"/>
    <property type="match status" value="1"/>
</dbReference>
<reference evidence="7" key="1">
    <citation type="journal article" date="2014" name="Nature">
        <title>Elephant shark genome provides unique insights into gnathostome evolution.</title>
        <authorList>
            <consortium name="International Elephant Shark Genome Sequencing Consortium"/>
            <person name="Venkatesh B."/>
            <person name="Lee A.P."/>
            <person name="Ravi V."/>
            <person name="Maurya A.K."/>
            <person name="Lian M.M."/>
            <person name="Swann J.B."/>
            <person name="Ohta Y."/>
            <person name="Flajnik M.F."/>
            <person name="Sutoh Y."/>
            <person name="Kasahara M."/>
            <person name="Hoon S."/>
            <person name="Gangu V."/>
            <person name="Roy S.W."/>
            <person name="Irimia M."/>
            <person name="Korzh V."/>
            <person name="Kondrychyn I."/>
            <person name="Lim Z.W."/>
            <person name="Tay B.H."/>
            <person name="Tohari S."/>
            <person name="Kong K.W."/>
            <person name="Ho S."/>
            <person name="Lorente-Galdos B."/>
            <person name="Quilez J."/>
            <person name="Marques-Bonet T."/>
            <person name="Raney B.J."/>
            <person name="Ingham P.W."/>
            <person name="Tay A."/>
            <person name="Hillier L.W."/>
            <person name="Minx P."/>
            <person name="Boehm T."/>
            <person name="Wilson R.K."/>
            <person name="Brenner S."/>
            <person name="Warren W.C."/>
        </authorList>
    </citation>
    <scope>NUCLEOTIDE SEQUENCE</scope>
    <source>
        <tissue evidence="7">Testis</tissue>
    </source>
</reference>
<dbReference type="SUPFAM" id="SSF48726">
    <property type="entry name" value="Immunoglobulin"/>
    <property type="match status" value="2"/>
</dbReference>
<dbReference type="InterPro" id="IPR003598">
    <property type="entry name" value="Ig_sub2"/>
</dbReference>
<dbReference type="Pfam" id="PF13927">
    <property type="entry name" value="Ig_3"/>
    <property type="match status" value="1"/>
</dbReference>
<feature type="domain" description="Ig-like" evidence="6">
    <location>
        <begin position="88"/>
        <end position="165"/>
    </location>
</feature>
<dbReference type="GO" id="GO:0005911">
    <property type="term" value="C:cell-cell junction"/>
    <property type="evidence" value="ECO:0007669"/>
    <property type="project" value="TreeGrafter"/>
</dbReference>
<feature type="non-terminal residue" evidence="7">
    <location>
        <position position="165"/>
    </location>
</feature>
<protein>
    <submittedName>
        <fullName evidence="7">Mucosa-associated lymphoid tissue lymphoma translocation protein 1</fullName>
    </submittedName>
</protein>